<dbReference type="InterPro" id="IPR043502">
    <property type="entry name" value="DNA/RNA_pol_sf"/>
</dbReference>
<gene>
    <name evidence="6" type="ORF">GO620_013625</name>
</gene>
<evidence type="ECO:0000256" key="5">
    <source>
        <dbReference type="ARBA" id="ARBA00023236"/>
    </source>
</evidence>
<evidence type="ECO:0000256" key="4">
    <source>
        <dbReference type="ARBA" id="ARBA00023204"/>
    </source>
</evidence>
<dbReference type="GO" id="GO:0003684">
    <property type="term" value="F:damaged DNA binding"/>
    <property type="evidence" value="ECO:0007669"/>
    <property type="project" value="InterPro"/>
</dbReference>
<dbReference type="Pfam" id="PF00817">
    <property type="entry name" value="IMS"/>
    <property type="match status" value="1"/>
</dbReference>
<evidence type="ECO:0000256" key="3">
    <source>
        <dbReference type="ARBA" id="ARBA00023199"/>
    </source>
</evidence>
<dbReference type="CDD" id="cd01700">
    <property type="entry name" value="PolY_Pol_V_umuC"/>
    <property type="match status" value="1"/>
</dbReference>
<dbReference type="Gene3D" id="3.40.1170.60">
    <property type="match status" value="1"/>
</dbReference>
<dbReference type="InterPro" id="IPR025188">
    <property type="entry name" value="DUF4113"/>
</dbReference>
<dbReference type="RefSeq" id="WP_157526836.1">
    <property type="nucleotide sequence ID" value="NZ_CP066775.1"/>
</dbReference>
<evidence type="ECO:0000313" key="6">
    <source>
        <dbReference type="EMBL" id="QQL49208.1"/>
    </source>
</evidence>
<sequence length="417" mass="47538">MFAHVDINNFYASCQRLFRPELEGKIIVVLSNNDGCVIARSDEAKALGIKMGDAEFQVRDLLNKNGAYIFSSNYALYADMSARMMNNLARYTYMLMVYSIDECFMAIDHMPGVDLEEYIANMRDAVVQNTGLPITIGVGKTASLAKFANRAAKRARKKYMVLDTMDKVDAIINDFDIEDLWGVGFSYYKKLTAAGIMTAGDFRRQEPGWVQKQMTIQGLRLWRELWGEQCHVLNDLFERSKAICSSKSFNTYQTELCYLEEAIATYTATVASKLRVQESMALNINVFLRTNKHRKDHDQYYPSITLKLPFSSNSTAELTKVALQALRAIYTPGYYYMKGGVTAIGIVPAGEVQYDVFTEYQGERQTELSGLMDKINARYGKGTLRVAIEGYKKHWIMKQDYLSPNYTTRWQDIIKPI</sequence>
<dbReference type="GO" id="GO:0009432">
    <property type="term" value="P:SOS response"/>
    <property type="evidence" value="ECO:0007669"/>
    <property type="project" value="UniProtKB-KW"/>
</dbReference>
<evidence type="ECO:0000256" key="2">
    <source>
        <dbReference type="ARBA" id="ARBA00022763"/>
    </source>
</evidence>
<dbReference type="Pfam" id="PF13438">
    <property type="entry name" value="DUF4113"/>
    <property type="match status" value="1"/>
</dbReference>
<organism evidence="6 7">
    <name type="scientific">Mucilaginibacter ginkgonis</name>
    <dbReference type="NCBI Taxonomy" id="2682091"/>
    <lineage>
        <taxon>Bacteria</taxon>
        <taxon>Pseudomonadati</taxon>
        <taxon>Bacteroidota</taxon>
        <taxon>Sphingobacteriia</taxon>
        <taxon>Sphingobacteriales</taxon>
        <taxon>Sphingobacteriaceae</taxon>
        <taxon>Mucilaginibacter</taxon>
    </lineage>
</organism>
<comment type="similarity">
    <text evidence="1">Belongs to the DNA polymerase type-Y family.</text>
</comment>
<dbReference type="KEGG" id="mgik:GO620_013625"/>
<dbReference type="SUPFAM" id="SSF56672">
    <property type="entry name" value="DNA/RNA polymerases"/>
    <property type="match status" value="1"/>
</dbReference>
<dbReference type="GO" id="GO:0042276">
    <property type="term" value="P:error-prone translesion synthesis"/>
    <property type="evidence" value="ECO:0007669"/>
    <property type="project" value="TreeGrafter"/>
</dbReference>
<dbReference type="EMBL" id="CP066775">
    <property type="protein sequence ID" value="QQL49208.1"/>
    <property type="molecule type" value="Genomic_DNA"/>
</dbReference>
<evidence type="ECO:0000313" key="7">
    <source>
        <dbReference type="Proteomes" id="UP000429232"/>
    </source>
</evidence>
<accession>A0A6I4I3J7</accession>
<dbReference type="InterPro" id="IPR001126">
    <property type="entry name" value="UmuC"/>
</dbReference>
<dbReference type="Gene3D" id="3.30.70.270">
    <property type="match status" value="1"/>
</dbReference>
<dbReference type="GO" id="GO:0003887">
    <property type="term" value="F:DNA-directed DNA polymerase activity"/>
    <property type="evidence" value="ECO:0007669"/>
    <property type="project" value="TreeGrafter"/>
</dbReference>
<proteinExistence type="inferred from homology"/>
<dbReference type="InterPro" id="IPR017961">
    <property type="entry name" value="DNA_pol_Y-fam_little_finger"/>
</dbReference>
<reference evidence="6 7" key="1">
    <citation type="submission" date="2020-12" db="EMBL/GenBank/DDBJ databases">
        <title>HMF7856_wgs.fasta genome submission.</title>
        <authorList>
            <person name="Kang H."/>
            <person name="Kim H."/>
            <person name="Joh K."/>
        </authorList>
    </citation>
    <scope>NUCLEOTIDE SEQUENCE [LARGE SCALE GENOMIC DNA]</scope>
    <source>
        <strain evidence="6 7">HMF7856</strain>
    </source>
</reference>
<keyword evidence="5" id="KW-0742">SOS response</keyword>
<dbReference type="GO" id="GO:0005829">
    <property type="term" value="C:cytosol"/>
    <property type="evidence" value="ECO:0007669"/>
    <property type="project" value="TreeGrafter"/>
</dbReference>
<dbReference type="AlphaFoldDB" id="A0A6I4I3J7"/>
<dbReference type="PANTHER" id="PTHR11076">
    <property type="entry name" value="DNA REPAIR POLYMERASE UMUC / TRANSFERASE FAMILY MEMBER"/>
    <property type="match status" value="1"/>
</dbReference>
<keyword evidence="3" id="KW-0741">SOS mutagenesis</keyword>
<dbReference type="PROSITE" id="PS50173">
    <property type="entry name" value="UMUC"/>
    <property type="match status" value="1"/>
</dbReference>
<keyword evidence="7" id="KW-1185">Reference proteome</keyword>
<name>A0A6I4I3J7_9SPHI</name>
<evidence type="ECO:0000256" key="1">
    <source>
        <dbReference type="ARBA" id="ARBA00010945"/>
    </source>
</evidence>
<dbReference type="Proteomes" id="UP000429232">
    <property type="component" value="Chromosome"/>
</dbReference>
<dbReference type="InterPro" id="IPR050116">
    <property type="entry name" value="DNA_polymerase-Y"/>
</dbReference>
<keyword evidence="2" id="KW-0227">DNA damage</keyword>
<dbReference type="GO" id="GO:0006281">
    <property type="term" value="P:DNA repair"/>
    <property type="evidence" value="ECO:0007669"/>
    <property type="project" value="UniProtKB-KW"/>
</dbReference>
<dbReference type="PANTHER" id="PTHR11076:SF34">
    <property type="entry name" value="PROTEIN UMUC"/>
    <property type="match status" value="1"/>
</dbReference>
<protein>
    <submittedName>
        <fullName evidence="6">Y-family DNA polymerase</fullName>
    </submittedName>
</protein>
<dbReference type="InterPro" id="IPR043128">
    <property type="entry name" value="Rev_trsase/Diguanyl_cyclase"/>
</dbReference>
<dbReference type="Gene3D" id="1.10.150.20">
    <property type="entry name" value="5' to 3' exonuclease, C-terminal subdomain"/>
    <property type="match status" value="1"/>
</dbReference>
<dbReference type="Pfam" id="PF11799">
    <property type="entry name" value="IMS_C"/>
    <property type="match status" value="1"/>
</dbReference>
<keyword evidence="4" id="KW-0234">DNA repair</keyword>